<dbReference type="EMBL" id="SMKU01000022">
    <property type="protein sequence ID" value="TDD94138.1"/>
    <property type="molecule type" value="Genomic_DNA"/>
</dbReference>
<name>A0A4R5C3A9_9ACTN</name>
<organism evidence="2 3">
    <name type="scientific">Actinomadura rubrisoli</name>
    <dbReference type="NCBI Taxonomy" id="2530368"/>
    <lineage>
        <taxon>Bacteria</taxon>
        <taxon>Bacillati</taxon>
        <taxon>Actinomycetota</taxon>
        <taxon>Actinomycetes</taxon>
        <taxon>Streptosporangiales</taxon>
        <taxon>Thermomonosporaceae</taxon>
        <taxon>Actinomadura</taxon>
    </lineage>
</organism>
<evidence type="ECO:0000313" key="2">
    <source>
        <dbReference type="EMBL" id="TDD94138.1"/>
    </source>
</evidence>
<proteinExistence type="predicted"/>
<dbReference type="Proteomes" id="UP000294513">
    <property type="component" value="Unassembled WGS sequence"/>
</dbReference>
<sequence>MQSDTGDLFRVEPSGMTRRVNLHGETLAEGDGLLLRGRTTLYAVQNPWNAVAVLSLNPGGHPGPRGPPVARQAVRRPGDRVGLRLAVVPAERPFRHRADPEDAVHRRRDPGAARDLCPDPSDTTKQHISTIFAKRGSCCGQFR</sequence>
<evidence type="ECO:0000313" key="3">
    <source>
        <dbReference type="Proteomes" id="UP000294513"/>
    </source>
</evidence>
<reference evidence="2 3" key="1">
    <citation type="submission" date="2019-03" db="EMBL/GenBank/DDBJ databases">
        <title>Draft genome sequences of novel Actinobacteria.</title>
        <authorList>
            <person name="Sahin N."/>
            <person name="Ay H."/>
            <person name="Saygin H."/>
        </authorList>
    </citation>
    <scope>NUCLEOTIDE SEQUENCE [LARGE SCALE GENOMIC DNA]</scope>
    <source>
        <strain evidence="2 3">H3C3</strain>
    </source>
</reference>
<gene>
    <name evidence="2" type="ORF">E1298_07445</name>
</gene>
<protein>
    <submittedName>
        <fullName evidence="2">Uncharacterized protein</fullName>
    </submittedName>
</protein>
<feature type="compositionally biased region" description="Basic and acidic residues" evidence="1">
    <location>
        <begin position="92"/>
        <end position="112"/>
    </location>
</feature>
<feature type="region of interest" description="Disordered" evidence="1">
    <location>
        <begin position="92"/>
        <end position="124"/>
    </location>
</feature>
<accession>A0A4R5C3A9</accession>
<evidence type="ECO:0000256" key="1">
    <source>
        <dbReference type="SAM" id="MobiDB-lite"/>
    </source>
</evidence>
<dbReference type="AlphaFoldDB" id="A0A4R5C3A9"/>
<comment type="caution">
    <text evidence="2">The sequence shown here is derived from an EMBL/GenBank/DDBJ whole genome shotgun (WGS) entry which is preliminary data.</text>
</comment>
<dbReference type="RefSeq" id="WP_131890302.1">
    <property type="nucleotide sequence ID" value="NZ_SMKU01000022.1"/>
</dbReference>
<keyword evidence="3" id="KW-1185">Reference proteome</keyword>